<dbReference type="KEGG" id="chyd:H4K34_04570"/>
<accession>A0A7H0VHB9</accession>
<dbReference type="AlphaFoldDB" id="A0A7H0VHB9"/>
<organism evidence="1 2">
    <name type="scientific">Croceimicrobium hydrocarbonivorans</name>
    <dbReference type="NCBI Taxonomy" id="2761580"/>
    <lineage>
        <taxon>Bacteria</taxon>
        <taxon>Pseudomonadati</taxon>
        <taxon>Bacteroidota</taxon>
        <taxon>Flavobacteriia</taxon>
        <taxon>Flavobacteriales</taxon>
        <taxon>Owenweeksiaceae</taxon>
        <taxon>Croceimicrobium</taxon>
    </lineage>
</organism>
<protein>
    <submittedName>
        <fullName evidence="1">Uncharacterized protein</fullName>
    </submittedName>
</protein>
<proteinExistence type="predicted"/>
<gene>
    <name evidence="1" type="ORF">H4K34_04570</name>
</gene>
<dbReference type="EMBL" id="CP060139">
    <property type="protein sequence ID" value="QNR25117.1"/>
    <property type="molecule type" value="Genomic_DNA"/>
</dbReference>
<keyword evidence="2" id="KW-1185">Reference proteome</keyword>
<dbReference type="RefSeq" id="WP_210759642.1">
    <property type="nucleotide sequence ID" value="NZ_CP060139.1"/>
</dbReference>
<evidence type="ECO:0000313" key="2">
    <source>
        <dbReference type="Proteomes" id="UP000516305"/>
    </source>
</evidence>
<sequence>MNSRNGYPDTTGIEYFENRDQPYFKFDDQVTLPALSIITDKNKIIEFYAATIFTLAKHDRETIIAVMDSLNPYDLLNQTEVRQAILETSRYYRETENFEEELILDLAEEEYGYSRMSYEIKIKK</sequence>
<dbReference type="Proteomes" id="UP000516305">
    <property type="component" value="Chromosome"/>
</dbReference>
<evidence type="ECO:0000313" key="1">
    <source>
        <dbReference type="EMBL" id="QNR25117.1"/>
    </source>
</evidence>
<name>A0A7H0VHB9_9FLAO</name>
<reference evidence="1 2" key="1">
    <citation type="submission" date="2020-08" db="EMBL/GenBank/DDBJ databases">
        <title>Croceimicrobium hydrocarbonivorans gen. nov., sp. nov., a novel marine bacterium isolated from a bacterial consortium that degrades polyethylene terephthalate.</title>
        <authorList>
            <person name="Liu R."/>
        </authorList>
    </citation>
    <scope>NUCLEOTIDE SEQUENCE [LARGE SCALE GENOMIC DNA]</scope>
    <source>
        <strain evidence="1 2">A20-9</strain>
    </source>
</reference>